<keyword evidence="10" id="KW-1185">Reference proteome</keyword>
<dbReference type="CDD" id="cd00610">
    <property type="entry name" value="OAT_like"/>
    <property type="match status" value="1"/>
</dbReference>
<dbReference type="PANTHER" id="PTHR43713">
    <property type="entry name" value="GLUTAMATE-1-SEMIALDEHYDE 2,1-AMINOMUTASE"/>
    <property type="match status" value="1"/>
</dbReference>
<evidence type="ECO:0000256" key="3">
    <source>
        <dbReference type="ARBA" id="ARBA00004819"/>
    </source>
</evidence>
<dbReference type="NCBIfam" id="NF000818">
    <property type="entry name" value="PRK00062.1"/>
    <property type="match status" value="1"/>
</dbReference>
<dbReference type="Proteomes" id="UP000282654">
    <property type="component" value="Unassembled WGS sequence"/>
</dbReference>
<dbReference type="InterPro" id="IPR015422">
    <property type="entry name" value="PyrdxlP-dep_Trfase_small"/>
</dbReference>
<evidence type="ECO:0000256" key="7">
    <source>
        <dbReference type="ARBA" id="ARBA00023244"/>
    </source>
</evidence>
<gene>
    <name evidence="8" type="primary">hemL</name>
    <name evidence="9" type="ORF">EDD75_0941</name>
</gene>
<keyword evidence="8" id="KW-0963">Cytoplasm</keyword>
<dbReference type="RefSeq" id="WP_123928754.1">
    <property type="nucleotide sequence ID" value="NZ_RKRE01000002.1"/>
</dbReference>
<name>A0A3N5APE5_9THEO</name>
<dbReference type="SUPFAM" id="SSF53383">
    <property type="entry name" value="PLP-dependent transferases"/>
    <property type="match status" value="1"/>
</dbReference>
<comment type="pathway">
    <text evidence="3">Porphyrin-containing compound metabolism; protoporphyrin-IX biosynthesis; 5-aminolevulinate from L-glutamyl-tRNA(Glu): step 2/2.</text>
</comment>
<dbReference type="AlphaFoldDB" id="A0A3N5APE5"/>
<dbReference type="GO" id="GO:0005737">
    <property type="term" value="C:cytoplasm"/>
    <property type="evidence" value="ECO:0007669"/>
    <property type="project" value="UniProtKB-SubCell"/>
</dbReference>
<dbReference type="NCBIfam" id="TIGR00713">
    <property type="entry name" value="hemL"/>
    <property type="match status" value="1"/>
</dbReference>
<dbReference type="InterPro" id="IPR015424">
    <property type="entry name" value="PyrdxlP-dep_Trfase"/>
</dbReference>
<evidence type="ECO:0000256" key="6">
    <source>
        <dbReference type="ARBA" id="ARBA00023235"/>
    </source>
</evidence>
<dbReference type="FunFam" id="3.40.640.10:FF:000021">
    <property type="entry name" value="Glutamate-1-semialdehyde 2,1-aminomutase"/>
    <property type="match status" value="1"/>
</dbReference>
<dbReference type="GO" id="GO:0006782">
    <property type="term" value="P:protoporphyrinogen IX biosynthetic process"/>
    <property type="evidence" value="ECO:0007669"/>
    <property type="project" value="UniProtKB-UniRule"/>
</dbReference>
<evidence type="ECO:0000256" key="4">
    <source>
        <dbReference type="ARBA" id="ARBA00008981"/>
    </source>
</evidence>
<evidence type="ECO:0000256" key="1">
    <source>
        <dbReference type="ARBA" id="ARBA00001579"/>
    </source>
</evidence>
<dbReference type="GO" id="GO:0042286">
    <property type="term" value="F:glutamate-1-semialdehyde 2,1-aminomutase activity"/>
    <property type="evidence" value="ECO:0007669"/>
    <property type="project" value="UniProtKB-UniRule"/>
</dbReference>
<evidence type="ECO:0000256" key="8">
    <source>
        <dbReference type="HAMAP-Rule" id="MF_00375"/>
    </source>
</evidence>
<evidence type="ECO:0000256" key="2">
    <source>
        <dbReference type="ARBA" id="ARBA00001933"/>
    </source>
</evidence>
<comment type="subunit">
    <text evidence="8">Homodimer.</text>
</comment>
<comment type="subcellular location">
    <subcellularLocation>
        <location evidence="8">Cytoplasm</location>
    </subcellularLocation>
</comment>
<dbReference type="InterPro" id="IPR049704">
    <property type="entry name" value="Aminotrans_3_PPA_site"/>
</dbReference>
<sequence length="428" mass="44850">MQFARSESLFTTAQRYLPGGVNSPVRAFRAVGCRPIFIARGSGARIFDVDGNSFIDYVCSWGPLILGHAHPAVVEAVKTTAERGTSYGAPTELEVELGKRIVDALPAVEMVRLVNSGTEATMSAVRLARAYTRRSKIVKFEGCYHGHADAFLIKAGSGALTLGVPTSPGVPETVAGDTLIAPYNDLAAVEEIFQREGEQVAAVILEPVAGNMGVVPPEPGFLEGLRRLCTAYGALLIFDEVITGFRVGYGGAQERYGVLPDLTCLGKIIGGGLPVGAYGGKRAIMELVAPAGPVYQAGTLSGNPLAVAAGIATLDLLREPGTYERLEAMGARLAAGLEAAAREAGVPVTVNRVGSLLTVFFTPGPVKDYASATTADTARFAAFFREMLAGGVYLPPSQFEALFVSLAHSAADIEETVAVAAQAFRRVA</sequence>
<evidence type="ECO:0000313" key="9">
    <source>
        <dbReference type="EMBL" id="RPF46687.1"/>
    </source>
</evidence>
<proteinExistence type="inferred from homology"/>
<keyword evidence="6 8" id="KW-0413">Isomerase</keyword>
<dbReference type="Gene3D" id="3.40.640.10">
    <property type="entry name" value="Type I PLP-dependent aspartate aminotransferase-like (Major domain)"/>
    <property type="match status" value="1"/>
</dbReference>
<reference evidence="9 10" key="1">
    <citation type="submission" date="2018-11" db="EMBL/GenBank/DDBJ databases">
        <title>Genomic Encyclopedia of Type Strains, Phase IV (KMG-IV): sequencing the most valuable type-strain genomes for metagenomic binning, comparative biology and taxonomic classification.</title>
        <authorList>
            <person name="Goeker M."/>
        </authorList>
    </citation>
    <scope>NUCLEOTIDE SEQUENCE [LARGE SCALE GENOMIC DNA]</scope>
    <source>
        <strain evidence="9 10">DSM 102936</strain>
    </source>
</reference>
<dbReference type="InterPro" id="IPR005814">
    <property type="entry name" value="Aminotrans_3"/>
</dbReference>
<dbReference type="Gene3D" id="3.90.1150.10">
    <property type="entry name" value="Aspartate Aminotransferase, domain 1"/>
    <property type="match status" value="1"/>
</dbReference>
<organism evidence="9 10">
    <name type="scientific">Thermodesulfitimonas autotrophica</name>
    <dbReference type="NCBI Taxonomy" id="1894989"/>
    <lineage>
        <taxon>Bacteria</taxon>
        <taxon>Bacillati</taxon>
        <taxon>Bacillota</taxon>
        <taxon>Clostridia</taxon>
        <taxon>Thermoanaerobacterales</taxon>
        <taxon>Thermoanaerobacteraceae</taxon>
        <taxon>Thermodesulfitimonas</taxon>
    </lineage>
</organism>
<comment type="cofactor">
    <cofactor evidence="2 8">
        <name>pyridoxal 5'-phosphate</name>
        <dbReference type="ChEBI" id="CHEBI:597326"/>
    </cofactor>
</comment>
<dbReference type="PROSITE" id="PS00600">
    <property type="entry name" value="AA_TRANSFER_CLASS_3"/>
    <property type="match status" value="1"/>
</dbReference>
<dbReference type="PANTHER" id="PTHR43713:SF3">
    <property type="entry name" value="GLUTAMATE-1-SEMIALDEHYDE 2,1-AMINOMUTASE 1, CHLOROPLASTIC-RELATED"/>
    <property type="match status" value="1"/>
</dbReference>
<evidence type="ECO:0000256" key="5">
    <source>
        <dbReference type="ARBA" id="ARBA00022898"/>
    </source>
</evidence>
<dbReference type="OrthoDB" id="9801052at2"/>
<dbReference type="Pfam" id="PF00202">
    <property type="entry name" value="Aminotran_3"/>
    <property type="match status" value="1"/>
</dbReference>
<dbReference type="EC" id="5.4.3.8" evidence="8"/>
<dbReference type="GO" id="GO:0008483">
    <property type="term" value="F:transaminase activity"/>
    <property type="evidence" value="ECO:0007669"/>
    <property type="project" value="InterPro"/>
</dbReference>
<accession>A0A3N5APE5</accession>
<feature type="modified residue" description="N6-(pyridoxal phosphate)lysine" evidence="8">
    <location>
        <position position="267"/>
    </location>
</feature>
<comment type="caution">
    <text evidence="9">The sequence shown here is derived from an EMBL/GenBank/DDBJ whole genome shotgun (WGS) entry which is preliminary data.</text>
</comment>
<dbReference type="GO" id="GO:0030170">
    <property type="term" value="F:pyridoxal phosphate binding"/>
    <property type="evidence" value="ECO:0007669"/>
    <property type="project" value="InterPro"/>
</dbReference>
<dbReference type="HAMAP" id="MF_00375">
    <property type="entry name" value="HemL_aminotrans_3"/>
    <property type="match status" value="1"/>
</dbReference>
<dbReference type="InterPro" id="IPR015421">
    <property type="entry name" value="PyrdxlP-dep_Trfase_major"/>
</dbReference>
<protein>
    <recommendedName>
        <fullName evidence="8">Glutamate-1-semialdehyde 2,1-aminomutase</fullName>
        <shortName evidence="8">GSA</shortName>
        <ecNumber evidence="8">5.4.3.8</ecNumber>
    </recommendedName>
    <alternativeName>
        <fullName evidence="8">Glutamate-1-semialdehyde aminotransferase</fullName>
        <shortName evidence="8">GSA-AT</shortName>
    </alternativeName>
</protein>
<dbReference type="UniPathway" id="UPA00251">
    <property type="reaction ID" value="UER00317"/>
</dbReference>
<keyword evidence="7 8" id="KW-0627">Porphyrin biosynthesis</keyword>
<keyword evidence="5 8" id="KW-0663">Pyridoxal phosphate</keyword>
<comment type="catalytic activity">
    <reaction evidence="1 8">
        <text>(S)-4-amino-5-oxopentanoate = 5-aminolevulinate</text>
        <dbReference type="Rhea" id="RHEA:14265"/>
        <dbReference type="ChEBI" id="CHEBI:57501"/>
        <dbReference type="ChEBI" id="CHEBI:356416"/>
        <dbReference type="EC" id="5.4.3.8"/>
    </reaction>
</comment>
<evidence type="ECO:0000313" key="10">
    <source>
        <dbReference type="Proteomes" id="UP000282654"/>
    </source>
</evidence>
<comment type="similarity">
    <text evidence="4 8">Belongs to the class-III pyridoxal-phosphate-dependent aminotransferase family. HemL subfamily.</text>
</comment>
<dbReference type="EMBL" id="RKRE01000002">
    <property type="protein sequence ID" value="RPF46687.1"/>
    <property type="molecule type" value="Genomic_DNA"/>
</dbReference>
<dbReference type="InterPro" id="IPR004639">
    <property type="entry name" value="4pyrrol_synth_GluAld_NH2Trfase"/>
</dbReference>